<gene>
    <name evidence="1" type="ORF">CSW08_04490</name>
</gene>
<organism evidence="1 2">
    <name type="scientific">Confluentibacter flavum</name>
    <dbReference type="NCBI Taxonomy" id="1909700"/>
    <lineage>
        <taxon>Bacteria</taxon>
        <taxon>Pseudomonadati</taxon>
        <taxon>Bacteroidota</taxon>
        <taxon>Flavobacteriia</taxon>
        <taxon>Flavobacteriales</taxon>
        <taxon>Flavobacteriaceae</taxon>
        <taxon>Confluentibacter</taxon>
    </lineage>
</organism>
<dbReference type="RefSeq" id="WP_106658721.1">
    <property type="nucleotide sequence ID" value="NZ_PJEO01000015.1"/>
</dbReference>
<dbReference type="OrthoDB" id="1118734at2"/>
<dbReference type="InterPro" id="IPR019619">
    <property type="entry name" value="DUF2490"/>
</dbReference>
<comment type="caution">
    <text evidence="1">The sequence shown here is derived from an EMBL/GenBank/DDBJ whole genome shotgun (WGS) entry which is preliminary data.</text>
</comment>
<keyword evidence="2" id="KW-1185">Reference proteome</keyword>
<evidence type="ECO:0000313" key="2">
    <source>
        <dbReference type="Proteomes" id="UP000233435"/>
    </source>
</evidence>
<dbReference type="Proteomes" id="UP000233435">
    <property type="component" value="Unassembled WGS sequence"/>
</dbReference>
<proteinExistence type="predicted"/>
<protein>
    <recommendedName>
        <fullName evidence="3">Outer membrane protein beta-barrel domain-containing protein</fullName>
    </recommendedName>
</protein>
<evidence type="ECO:0000313" key="1">
    <source>
        <dbReference type="EMBL" id="PKQ46009.1"/>
    </source>
</evidence>
<evidence type="ECO:0008006" key="3">
    <source>
        <dbReference type="Google" id="ProtNLM"/>
    </source>
</evidence>
<sequence length="107" mass="12461">MNFRFRYSFAVNFTLFKLSKTNPESLFLLRINDEIFINAGKETLNKIFDQNRFVVSPTFQLNNSLSISPTWNSQYASTSTSGHYRQTNVFWLQVRHNLDLSKGSKAN</sequence>
<dbReference type="AlphaFoldDB" id="A0A2N3HM17"/>
<dbReference type="Pfam" id="PF10677">
    <property type="entry name" value="DUF2490"/>
    <property type="match status" value="1"/>
</dbReference>
<reference evidence="1 2" key="1">
    <citation type="submission" date="2017-12" db="EMBL/GenBank/DDBJ databases">
        <title>Confluentibacter flavum sp. nov., isolated from the saline lake.</title>
        <authorList>
            <person name="Yu L."/>
        </authorList>
    </citation>
    <scope>NUCLEOTIDE SEQUENCE [LARGE SCALE GENOMIC DNA]</scope>
    <source>
        <strain evidence="1 2">3B</strain>
    </source>
</reference>
<dbReference type="EMBL" id="PJEO01000015">
    <property type="protein sequence ID" value="PKQ46009.1"/>
    <property type="molecule type" value="Genomic_DNA"/>
</dbReference>
<accession>A0A2N3HM17</accession>
<name>A0A2N3HM17_9FLAO</name>